<dbReference type="GO" id="GO:0016787">
    <property type="term" value="F:hydrolase activity"/>
    <property type="evidence" value="ECO:0007669"/>
    <property type="project" value="UniProtKB-KW"/>
</dbReference>
<keyword evidence="1 2" id="KW-0378">Hydrolase</keyword>
<dbReference type="Proteomes" id="UP000263268">
    <property type="component" value="Unassembled WGS sequence"/>
</dbReference>
<evidence type="ECO:0000256" key="1">
    <source>
        <dbReference type="ARBA" id="ARBA00022801"/>
    </source>
</evidence>
<accession>A0A3D6BUT9</accession>
<comment type="caution">
    <text evidence="2">The sequence shown here is derived from an EMBL/GenBank/DDBJ whole genome shotgun (WGS) entry which is preliminary data.</text>
</comment>
<evidence type="ECO:0000313" key="2">
    <source>
        <dbReference type="EMBL" id="HCY83001.1"/>
    </source>
</evidence>
<dbReference type="InterPro" id="IPR036866">
    <property type="entry name" value="RibonucZ/Hydroxyglut_hydro"/>
</dbReference>
<dbReference type="InterPro" id="IPR050114">
    <property type="entry name" value="UPF0173_UPF0282_UlaG_hydrolase"/>
</dbReference>
<evidence type="ECO:0000313" key="3">
    <source>
        <dbReference type="Proteomes" id="UP000263268"/>
    </source>
</evidence>
<protein>
    <submittedName>
        <fullName evidence="2">MBL fold metallo-hydrolase</fullName>
    </submittedName>
</protein>
<proteinExistence type="predicted"/>
<dbReference type="AlphaFoldDB" id="A0A3D6BUT9"/>
<sequence length="151" mass="16540">NSETVKESVQWQNITITRIEGQHGSGPVLPYMGKVSGFVLQAKNEQTIYIISDSILTDNVKQAIENYTPEVIITNSGGGIIPGFDNFPVHMNEEQTVLVSNLSPVSTVIAVHLEAIDFCKTTRNSLRSFAKKMGVNDSKLLIPDDGETISF</sequence>
<dbReference type="Gene3D" id="3.60.15.10">
    <property type="entry name" value="Ribonuclease Z/Hydroxyacylglutathione hydrolase-like"/>
    <property type="match status" value="1"/>
</dbReference>
<feature type="non-terminal residue" evidence="2">
    <location>
        <position position="1"/>
    </location>
</feature>
<dbReference type="PANTHER" id="PTHR43546:SF9">
    <property type="entry name" value="L-ASCORBATE-6-PHOSPHATE LACTONASE ULAG-RELATED"/>
    <property type="match status" value="1"/>
</dbReference>
<dbReference type="SUPFAM" id="SSF56281">
    <property type="entry name" value="Metallo-hydrolase/oxidoreductase"/>
    <property type="match status" value="1"/>
</dbReference>
<name>A0A3D6BUT9_9FLAO</name>
<gene>
    <name evidence="2" type="ORF">DHV22_16090</name>
</gene>
<dbReference type="EMBL" id="DPRK01000259">
    <property type="protein sequence ID" value="HCY83001.1"/>
    <property type="molecule type" value="Genomic_DNA"/>
</dbReference>
<reference evidence="2 3" key="1">
    <citation type="journal article" date="2018" name="Nat. Biotechnol.">
        <title>A standardized bacterial taxonomy based on genome phylogeny substantially revises the tree of life.</title>
        <authorList>
            <person name="Parks D.H."/>
            <person name="Chuvochina M."/>
            <person name="Waite D.W."/>
            <person name="Rinke C."/>
            <person name="Skarshewski A."/>
            <person name="Chaumeil P.A."/>
            <person name="Hugenholtz P."/>
        </authorList>
    </citation>
    <scope>NUCLEOTIDE SEQUENCE [LARGE SCALE GENOMIC DNA]</scope>
    <source>
        <strain evidence="2">UBA10227</strain>
    </source>
</reference>
<dbReference type="PANTHER" id="PTHR43546">
    <property type="entry name" value="UPF0173 METAL-DEPENDENT HYDROLASE MJ1163-RELATED"/>
    <property type="match status" value="1"/>
</dbReference>
<organism evidence="2 3">
    <name type="scientific">Xanthomarina gelatinilytica</name>
    <dbReference type="NCBI Taxonomy" id="1137281"/>
    <lineage>
        <taxon>Bacteria</taxon>
        <taxon>Pseudomonadati</taxon>
        <taxon>Bacteroidota</taxon>
        <taxon>Flavobacteriia</taxon>
        <taxon>Flavobacteriales</taxon>
        <taxon>Flavobacteriaceae</taxon>
        <taxon>Xanthomarina</taxon>
    </lineage>
</organism>